<keyword evidence="1" id="KW-0949">S-adenosyl-L-methionine</keyword>
<dbReference type="Gene3D" id="3.40.50.10790">
    <property type="entry name" value="S-adenosyl-l-methionine hydroxide adenosyltransferase, N-terminal"/>
    <property type="match status" value="1"/>
</dbReference>
<feature type="domain" description="S-adenosyl-l-methionine hydroxide adenosyltransferase C-terminal" evidence="4">
    <location>
        <begin position="172"/>
        <end position="257"/>
    </location>
</feature>
<dbReference type="InterPro" id="IPR002747">
    <property type="entry name" value="SAM_OH_AdoTrfase"/>
</dbReference>
<dbReference type="Proteomes" id="UP000184076">
    <property type="component" value="Unassembled WGS sequence"/>
</dbReference>
<reference evidence="6" key="1">
    <citation type="submission" date="2016-11" db="EMBL/GenBank/DDBJ databases">
        <authorList>
            <person name="Varghese N."/>
            <person name="Submissions S."/>
        </authorList>
    </citation>
    <scope>NUCLEOTIDE SEQUENCE [LARGE SCALE GENOMIC DNA]</scope>
    <source>
        <strain evidence="6">DSM 9756</strain>
    </source>
</reference>
<evidence type="ECO:0000313" key="5">
    <source>
        <dbReference type="EMBL" id="SHF57529.1"/>
    </source>
</evidence>
<dbReference type="InterPro" id="IPR046470">
    <property type="entry name" value="SAM_HAT_C"/>
</dbReference>
<gene>
    <name evidence="5" type="ORF">SAMN02745206_02261</name>
</gene>
<evidence type="ECO:0000256" key="2">
    <source>
        <dbReference type="ARBA" id="ARBA00024035"/>
    </source>
</evidence>
<dbReference type="STRING" id="1121391.SAMN02745206_02261"/>
<evidence type="ECO:0000259" key="3">
    <source>
        <dbReference type="Pfam" id="PF01887"/>
    </source>
</evidence>
<dbReference type="AlphaFoldDB" id="A0A1M5CS29"/>
<protein>
    <recommendedName>
        <fullName evidence="7">Adenosyl-chloride synthase</fullName>
    </recommendedName>
</protein>
<evidence type="ECO:0008006" key="7">
    <source>
        <dbReference type="Google" id="ProtNLM"/>
    </source>
</evidence>
<dbReference type="Pfam" id="PF01887">
    <property type="entry name" value="SAM_HAT_N"/>
    <property type="match status" value="1"/>
</dbReference>
<accession>A0A1M5CS29</accession>
<dbReference type="RefSeq" id="WP_073039518.1">
    <property type="nucleotide sequence ID" value="NZ_FQVB01000021.1"/>
</dbReference>
<dbReference type="InterPro" id="IPR046469">
    <property type="entry name" value="SAM_HAT_N"/>
</dbReference>
<dbReference type="EMBL" id="FQVB01000021">
    <property type="protein sequence ID" value="SHF57529.1"/>
    <property type="molecule type" value="Genomic_DNA"/>
</dbReference>
<dbReference type="SUPFAM" id="SSF101852">
    <property type="entry name" value="Bacterial fluorinating enzyme, C-terminal domain"/>
    <property type="match status" value="1"/>
</dbReference>
<dbReference type="InterPro" id="IPR023227">
    <property type="entry name" value="SAM_OH_AdoTrfase_C_sf"/>
</dbReference>
<comment type="similarity">
    <text evidence="2">Belongs to the SAM hydrolase / SAM-dependent halogenase family.</text>
</comment>
<dbReference type="PANTHER" id="PTHR35092">
    <property type="entry name" value="CHLORINASE MJ1651"/>
    <property type="match status" value="1"/>
</dbReference>
<dbReference type="PANTHER" id="PTHR35092:SF1">
    <property type="entry name" value="CHLORINASE MJ1651"/>
    <property type="match status" value="1"/>
</dbReference>
<proteinExistence type="inferred from homology"/>
<evidence type="ECO:0000259" key="4">
    <source>
        <dbReference type="Pfam" id="PF20257"/>
    </source>
</evidence>
<dbReference type="PIRSF" id="PIRSF006779">
    <property type="entry name" value="UCP006779"/>
    <property type="match status" value="1"/>
</dbReference>
<feature type="domain" description="S-adenosyl-l-methionine hydroxide adenosyltransferase N-terminal" evidence="3">
    <location>
        <begin position="5"/>
        <end position="150"/>
    </location>
</feature>
<dbReference type="InterPro" id="IPR023228">
    <property type="entry name" value="SAM_OH_AdoTrfase_N_sf"/>
</dbReference>
<evidence type="ECO:0000256" key="1">
    <source>
        <dbReference type="ARBA" id="ARBA00022691"/>
    </source>
</evidence>
<keyword evidence="6" id="KW-1185">Reference proteome</keyword>
<organism evidence="5 6">
    <name type="scientific">Desulfacinum infernum DSM 9756</name>
    <dbReference type="NCBI Taxonomy" id="1121391"/>
    <lineage>
        <taxon>Bacteria</taxon>
        <taxon>Pseudomonadati</taxon>
        <taxon>Thermodesulfobacteriota</taxon>
        <taxon>Syntrophobacteria</taxon>
        <taxon>Syntrophobacterales</taxon>
        <taxon>Syntrophobacteraceae</taxon>
        <taxon>Desulfacinum</taxon>
    </lineage>
</organism>
<evidence type="ECO:0000313" key="6">
    <source>
        <dbReference type="Proteomes" id="UP000184076"/>
    </source>
</evidence>
<dbReference type="SUPFAM" id="SSF102522">
    <property type="entry name" value="Bacterial fluorinating enzyme, N-terminal domain"/>
    <property type="match status" value="1"/>
</dbReference>
<name>A0A1M5CS29_9BACT</name>
<dbReference type="OrthoDB" id="9792195at2"/>
<dbReference type="Pfam" id="PF20257">
    <property type="entry name" value="SAM_HAT_C"/>
    <property type="match status" value="1"/>
</dbReference>
<sequence length="273" mass="29851">MAPVITLLTDFGLQDGYVAAMKGVLLGIVPEARIVDITHLIPPQDVRWGAYVLKSCYADFPSGTVHVAVVDPGVGTDRRAVAVRTPRHLFVGPDNGLFSFVLEMENTAETRLLENPAFFRRKISSTFHGRDIFAPTAAHLASGTPFESLGRPVQPMTAEWVRPQVTPDAIRGEVLGFDRFGNIVTNIRQSHLAEFAGEKAFQVFLEDQRIPVFASTYGELPPGHPLALMGSSDHLEIAVNQGSAADFYKARAGQEVRVVQAREAFPRPPIPQP</sequence>
<dbReference type="Gene3D" id="2.40.30.90">
    <property type="entry name" value="Bacterial fluorinating enzyme like"/>
    <property type="match status" value="1"/>
</dbReference>